<dbReference type="RefSeq" id="WP_075859253.1">
    <property type="nucleotide sequence ID" value="NZ_BDJK01000020.1"/>
</dbReference>
<evidence type="ECO:0000256" key="1">
    <source>
        <dbReference type="SAM" id="Phobius"/>
    </source>
</evidence>
<comment type="caution">
    <text evidence="2">The sequence shown here is derived from an EMBL/GenBank/DDBJ whole genome shotgun (WGS) entry which is preliminary data.</text>
</comment>
<evidence type="ECO:0000313" key="3">
    <source>
        <dbReference type="Proteomes" id="UP000187485"/>
    </source>
</evidence>
<dbReference type="STRING" id="870242.cpu_13030"/>
<keyword evidence="1" id="KW-1133">Transmembrane helix</keyword>
<proteinExistence type="predicted"/>
<gene>
    <name evidence="2" type="ORF">cpu_13030</name>
</gene>
<dbReference type="EMBL" id="BDJK01000020">
    <property type="protein sequence ID" value="GAV22793.1"/>
    <property type="molecule type" value="Genomic_DNA"/>
</dbReference>
<dbReference type="Proteomes" id="UP000187485">
    <property type="component" value="Unassembled WGS sequence"/>
</dbReference>
<feature type="transmembrane region" description="Helical" evidence="1">
    <location>
        <begin position="43"/>
        <end position="63"/>
    </location>
</feature>
<protein>
    <submittedName>
        <fullName evidence="2">Uncharacterized protein</fullName>
    </submittedName>
</protein>
<evidence type="ECO:0000313" key="2">
    <source>
        <dbReference type="EMBL" id="GAV22793.1"/>
    </source>
</evidence>
<keyword evidence="1" id="KW-0472">Membrane</keyword>
<dbReference type="AlphaFoldDB" id="A0A1L8CV55"/>
<accession>A0A1L8CV55</accession>
<keyword evidence="1" id="KW-0812">Transmembrane</keyword>
<keyword evidence="3" id="KW-1185">Reference proteome</keyword>
<organism evidence="2 3">
    <name type="scientific">Carboxydothermus pertinax</name>
    <dbReference type="NCBI Taxonomy" id="870242"/>
    <lineage>
        <taxon>Bacteria</taxon>
        <taxon>Bacillati</taxon>
        <taxon>Bacillota</taxon>
        <taxon>Clostridia</taxon>
        <taxon>Thermoanaerobacterales</taxon>
        <taxon>Thermoanaerobacteraceae</taxon>
        <taxon>Carboxydothermus</taxon>
    </lineage>
</organism>
<feature type="transmembrane region" description="Helical" evidence="1">
    <location>
        <begin position="103"/>
        <end position="125"/>
    </location>
</feature>
<dbReference type="OrthoDB" id="1683367at2"/>
<feature type="transmembrane region" description="Helical" evidence="1">
    <location>
        <begin position="75"/>
        <end position="97"/>
    </location>
</feature>
<name>A0A1L8CV55_9THEO</name>
<sequence>MISFFYGLLAVVLAYFLNKLLLKLSSPVTVTLMAPWIEEPLKTLLPVLGNGNLIIAHMVFGFAEGLYDLFTAKKNFLAFVLSLITHTVFGLITLFFITKLSVFYGIIIAALGHTLYNLIILKVAWR</sequence>
<reference evidence="3" key="1">
    <citation type="submission" date="2016-12" db="EMBL/GenBank/DDBJ databases">
        <title>Draft Genome Sequences od Carboxydothermus pertinax and islandicus, Hydrogenogenic Carboxydotrophic Bacteria.</title>
        <authorList>
            <person name="Fukuyama Y."/>
            <person name="Ohmae K."/>
            <person name="Yoneda Y."/>
            <person name="Yoshida T."/>
            <person name="Sako Y."/>
        </authorList>
    </citation>
    <scope>NUCLEOTIDE SEQUENCE [LARGE SCALE GENOMIC DNA]</scope>
    <source>
        <strain evidence="3">Ug1</strain>
    </source>
</reference>